<dbReference type="InterPro" id="IPR035754">
    <property type="entry name" value="SPRY_SPSB3"/>
</dbReference>
<dbReference type="AlphaFoldDB" id="A0A834HUH5"/>
<keyword evidence="5" id="KW-0963">Cytoplasm</keyword>
<dbReference type="InterPro" id="IPR013320">
    <property type="entry name" value="ConA-like_dom_sf"/>
</dbReference>
<dbReference type="GO" id="GO:0005737">
    <property type="term" value="C:cytoplasm"/>
    <property type="evidence" value="ECO:0007669"/>
    <property type="project" value="UniProtKB-SubCell"/>
</dbReference>
<feature type="domain" description="B30.2/SPRY" evidence="7">
    <location>
        <begin position="1"/>
        <end position="195"/>
    </location>
</feature>
<dbReference type="InterPro" id="IPR036036">
    <property type="entry name" value="SOCS_box-like_dom_sf"/>
</dbReference>
<dbReference type="PROSITE" id="PS50225">
    <property type="entry name" value="SOCS"/>
    <property type="match status" value="1"/>
</dbReference>
<dbReference type="Gene3D" id="2.60.120.920">
    <property type="match status" value="1"/>
</dbReference>
<comment type="similarity">
    <text evidence="3">Belongs to the SPSB family.</text>
</comment>
<dbReference type="OrthoDB" id="5951542at2759"/>
<dbReference type="InterPro" id="IPR001496">
    <property type="entry name" value="SOCS_box"/>
</dbReference>
<evidence type="ECO:0000259" key="8">
    <source>
        <dbReference type="PROSITE" id="PS50225"/>
    </source>
</evidence>
<organism evidence="9 10">
    <name type="scientific">Rhynchophorus ferrugineus</name>
    <name type="common">Red palm weevil</name>
    <name type="synonym">Curculio ferrugineus</name>
    <dbReference type="NCBI Taxonomy" id="354439"/>
    <lineage>
        <taxon>Eukaryota</taxon>
        <taxon>Metazoa</taxon>
        <taxon>Ecdysozoa</taxon>
        <taxon>Arthropoda</taxon>
        <taxon>Hexapoda</taxon>
        <taxon>Insecta</taxon>
        <taxon>Pterygota</taxon>
        <taxon>Neoptera</taxon>
        <taxon>Endopterygota</taxon>
        <taxon>Coleoptera</taxon>
        <taxon>Polyphaga</taxon>
        <taxon>Cucujiformia</taxon>
        <taxon>Curculionidae</taxon>
        <taxon>Dryophthorinae</taxon>
        <taxon>Rhynchophorus</taxon>
    </lineage>
</organism>
<reference evidence="9" key="1">
    <citation type="submission" date="2020-08" db="EMBL/GenBank/DDBJ databases">
        <title>Genome sequencing and assembly of the red palm weevil Rhynchophorus ferrugineus.</title>
        <authorList>
            <person name="Dias G.B."/>
            <person name="Bergman C.M."/>
            <person name="Manee M."/>
        </authorList>
    </citation>
    <scope>NUCLEOTIDE SEQUENCE</scope>
    <source>
        <strain evidence="9">AA-2017</strain>
        <tissue evidence="9">Whole larva</tissue>
    </source>
</reference>
<dbReference type="SMART" id="SM00449">
    <property type="entry name" value="SPRY"/>
    <property type="match status" value="1"/>
</dbReference>
<dbReference type="PANTHER" id="PTHR12245">
    <property type="entry name" value="SPRY DOMAIN CONTAINING SOCS BOX PROTEIN"/>
    <property type="match status" value="1"/>
</dbReference>
<evidence type="ECO:0000256" key="3">
    <source>
        <dbReference type="ARBA" id="ARBA00010910"/>
    </source>
</evidence>
<dbReference type="PANTHER" id="PTHR12245:SF12">
    <property type="entry name" value="SPRY DOMAIN-CONTAINING SOCS BOX PROTEIN 3"/>
    <property type="match status" value="1"/>
</dbReference>
<evidence type="ECO:0000256" key="1">
    <source>
        <dbReference type="ARBA" id="ARBA00004123"/>
    </source>
</evidence>
<comment type="caution">
    <text evidence="9">The sequence shown here is derived from an EMBL/GenBank/DDBJ whole genome shotgun (WGS) entry which is preliminary data.</text>
</comment>
<dbReference type="Pfam" id="PF07525">
    <property type="entry name" value="SOCS_box"/>
    <property type="match status" value="1"/>
</dbReference>
<dbReference type="SUPFAM" id="SSF49899">
    <property type="entry name" value="Concanavalin A-like lectins/glucanases"/>
    <property type="match status" value="1"/>
</dbReference>
<dbReference type="GO" id="GO:0035556">
    <property type="term" value="P:intracellular signal transduction"/>
    <property type="evidence" value="ECO:0007669"/>
    <property type="project" value="InterPro"/>
</dbReference>
<evidence type="ECO:0000256" key="6">
    <source>
        <dbReference type="ARBA" id="ARBA00023242"/>
    </source>
</evidence>
<sequence length="270" mass="31017">MKADDGDTNDTKFSFDLLCDDNWTWHKLRHSHKVIFSGKNSRSVLFHPNWSNGTAAAMGTRVLNGGRYYWELLLPKRIFGTSMMFGIGTKKTKLHVDAFVNLLGSNEHSWGLSHKGLIWHGGKYSYYTKTFSENKSTRVGLYFDGLAGTLTYFKDGKCLGVAFSGLNAIKESLYPIVCSTAAMTEMILENTKRDFINLQDRCRLVIVRQLKNKHDLNKLYLPPRIRDYLAEILDDSETKEVVNENIRFLETHFLNSMPYKYQGVVNDLEY</sequence>
<gene>
    <name evidence="9" type="ORF">GWI33_020344</name>
</gene>
<evidence type="ECO:0000256" key="2">
    <source>
        <dbReference type="ARBA" id="ARBA00004496"/>
    </source>
</evidence>
<keyword evidence="10" id="KW-1185">Reference proteome</keyword>
<dbReference type="FunFam" id="2.60.120.920:FF:000078">
    <property type="entry name" value="GD12021"/>
    <property type="match status" value="1"/>
</dbReference>
<protein>
    <recommendedName>
        <fullName evidence="4">SPRY domain-containing SOCS box protein 3</fullName>
    </recommendedName>
</protein>
<dbReference type="CDD" id="cd12876">
    <property type="entry name" value="SPRY_SOCS3"/>
    <property type="match status" value="1"/>
</dbReference>
<evidence type="ECO:0000313" key="10">
    <source>
        <dbReference type="Proteomes" id="UP000625711"/>
    </source>
</evidence>
<evidence type="ECO:0000313" key="9">
    <source>
        <dbReference type="EMBL" id="KAF7266316.1"/>
    </source>
</evidence>
<evidence type="ECO:0000259" key="7">
    <source>
        <dbReference type="PROSITE" id="PS50188"/>
    </source>
</evidence>
<dbReference type="InterPro" id="IPR003877">
    <property type="entry name" value="SPRY_dom"/>
</dbReference>
<dbReference type="Pfam" id="PF00622">
    <property type="entry name" value="SPRY"/>
    <property type="match status" value="1"/>
</dbReference>
<feature type="domain" description="SOCS box" evidence="8">
    <location>
        <begin position="197"/>
        <end position="229"/>
    </location>
</feature>
<dbReference type="EMBL" id="JAACXV010014549">
    <property type="protein sequence ID" value="KAF7266316.1"/>
    <property type="molecule type" value="Genomic_DNA"/>
</dbReference>
<dbReference type="GO" id="GO:0019005">
    <property type="term" value="C:SCF ubiquitin ligase complex"/>
    <property type="evidence" value="ECO:0007669"/>
    <property type="project" value="TreeGrafter"/>
</dbReference>
<dbReference type="GO" id="GO:0005634">
    <property type="term" value="C:nucleus"/>
    <property type="evidence" value="ECO:0007669"/>
    <property type="project" value="UniProtKB-SubCell"/>
</dbReference>
<evidence type="ECO:0000256" key="5">
    <source>
        <dbReference type="ARBA" id="ARBA00022490"/>
    </source>
</evidence>
<proteinExistence type="inferred from homology"/>
<dbReference type="InterPro" id="IPR001870">
    <property type="entry name" value="B30.2/SPRY"/>
</dbReference>
<dbReference type="GO" id="GO:0043161">
    <property type="term" value="P:proteasome-mediated ubiquitin-dependent protein catabolic process"/>
    <property type="evidence" value="ECO:0007669"/>
    <property type="project" value="TreeGrafter"/>
</dbReference>
<dbReference type="InterPro" id="IPR050672">
    <property type="entry name" value="FBXO45-Fsn/SPSB_families"/>
</dbReference>
<accession>A0A834HUH5</accession>
<dbReference type="SUPFAM" id="SSF158235">
    <property type="entry name" value="SOCS box-like"/>
    <property type="match status" value="1"/>
</dbReference>
<name>A0A834HUH5_RHYFE</name>
<dbReference type="InterPro" id="IPR043136">
    <property type="entry name" value="B30.2/SPRY_sf"/>
</dbReference>
<keyword evidence="6" id="KW-0539">Nucleus</keyword>
<evidence type="ECO:0000256" key="4">
    <source>
        <dbReference type="ARBA" id="ARBA00014684"/>
    </source>
</evidence>
<comment type="subcellular location">
    <subcellularLocation>
        <location evidence="2">Cytoplasm</location>
    </subcellularLocation>
    <subcellularLocation>
        <location evidence="1">Nucleus</location>
    </subcellularLocation>
</comment>
<dbReference type="Proteomes" id="UP000625711">
    <property type="component" value="Unassembled WGS sequence"/>
</dbReference>
<dbReference type="PROSITE" id="PS50188">
    <property type="entry name" value="B302_SPRY"/>
    <property type="match status" value="1"/>
</dbReference>